<dbReference type="STRING" id="88036.D8QPN1"/>
<dbReference type="InterPro" id="IPR011990">
    <property type="entry name" value="TPR-like_helical_dom_sf"/>
</dbReference>
<feature type="repeat" description="PPR" evidence="2">
    <location>
        <begin position="57"/>
        <end position="91"/>
    </location>
</feature>
<dbReference type="GO" id="GO:0003723">
    <property type="term" value="F:RNA binding"/>
    <property type="evidence" value="ECO:0007669"/>
    <property type="project" value="InterPro"/>
</dbReference>
<evidence type="ECO:0000313" key="4">
    <source>
        <dbReference type="Proteomes" id="UP000001514"/>
    </source>
</evidence>
<keyword evidence="1" id="KW-0677">Repeat</keyword>
<proteinExistence type="predicted"/>
<gene>
    <name evidence="3" type="ORF">SELMODRAFT_75659</name>
</gene>
<accession>D8QPN1</accession>
<evidence type="ECO:0000313" key="3">
    <source>
        <dbReference type="EMBL" id="EFJ38309.1"/>
    </source>
</evidence>
<reference evidence="3 4" key="1">
    <citation type="journal article" date="2011" name="Science">
        <title>The Selaginella genome identifies genetic changes associated with the evolution of vascular plants.</title>
        <authorList>
            <person name="Banks J.A."/>
            <person name="Nishiyama T."/>
            <person name="Hasebe M."/>
            <person name="Bowman J.L."/>
            <person name="Gribskov M."/>
            <person name="dePamphilis C."/>
            <person name="Albert V.A."/>
            <person name="Aono N."/>
            <person name="Aoyama T."/>
            <person name="Ambrose B.A."/>
            <person name="Ashton N.W."/>
            <person name="Axtell M.J."/>
            <person name="Barker E."/>
            <person name="Barker M.S."/>
            <person name="Bennetzen J.L."/>
            <person name="Bonawitz N.D."/>
            <person name="Chapple C."/>
            <person name="Cheng C."/>
            <person name="Correa L.G."/>
            <person name="Dacre M."/>
            <person name="DeBarry J."/>
            <person name="Dreyer I."/>
            <person name="Elias M."/>
            <person name="Engstrom E.M."/>
            <person name="Estelle M."/>
            <person name="Feng L."/>
            <person name="Finet C."/>
            <person name="Floyd S.K."/>
            <person name="Frommer W.B."/>
            <person name="Fujita T."/>
            <person name="Gramzow L."/>
            <person name="Gutensohn M."/>
            <person name="Harholt J."/>
            <person name="Hattori M."/>
            <person name="Heyl A."/>
            <person name="Hirai T."/>
            <person name="Hiwatashi Y."/>
            <person name="Ishikawa M."/>
            <person name="Iwata M."/>
            <person name="Karol K.G."/>
            <person name="Koehler B."/>
            <person name="Kolukisaoglu U."/>
            <person name="Kubo M."/>
            <person name="Kurata T."/>
            <person name="Lalonde S."/>
            <person name="Li K."/>
            <person name="Li Y."/>
            <person name="Litt A."/>
            <person name="Lyons E."/>
            <person name="Manning G."/>
            <person name="Maruyama T."/>
            <person name="Michael T.P."/>
            <person name="Mikami K."/>
            <person name="Miyazaki S."/>
            <person name="Morinaga S."/>
            <person name="Murata T."/>
            <person name="Mueller-Roeber B."/>
            <person name="Nelson D.R."/>
            <person name="Obara M."/>
            <person name="Oguri Y."/>
            <person name="Olmstead R.G."/>
            <person name="Onodera N."/>
            <person name="Petersen B.L."/>
            <person name="Pils B."/>
            <person name="Prigge M."/>
            <person name="Rensing S.A."/>
            <person name="Riano-Pachon D.M."/>
            <person name="Roberts A.W."/>
            <person name="Sato Y."/>
            <person name="Scheller H.V."/>
            <person name="Schulz B."/>
            <person name="Schulz C."/>
            <person name="Shakirov E.V."/>
            <person name="Shibagaki N."/>
            <person name="Shinohara N."/>
            <person name="Shippen D.E."/>
            <person name="Soerensen I."/>
            <person name="Sotooka R."/>
            <person name="Sugimoto N."/>
            <person name="Sugita M."/>
            <person name="Sumikawa N."/>
            <person name="Tanurdzic M."/>
            <person name="Theissen G."/>
            <person name="Ulvskov P."/>
            <person name="Wakazuki S."/>
            <person name="Weng J.K."/>
            <person name="Willats W.W."/>
            <person name="Wipf D."/>
            <person name="Wolf P.G."/>
            <person name="Yang L."/>
            <person name="Zimmer A.D."/>
            <person name="Zhu Q."/>
            <person name="Mitros T."/>
            <person name="Hellsten U."/>
            <person name="Loque D."/>
            <person name="Otillar R."/>
            <person name="Salamov A."/>
            <person name="Schmutz J."/>
            <person name="Shapiro H."/>
            <person name="Lindquist E."/>
            <person name="Lucas S."/>
            <person name="Rokhsar D."/>
            <person name="Grigoriev I.V."/>
        </authorList>
    </citation>
    <scope>NUCLEOTIDE SEQUENCE [LARGE SCALE GENOMIC DNA]</scope>
</reference>
<protein>
    <recommendedName>
        <fullName evidence="5">Pentacotripeptide-repeat region of PRORP domain-containing protein</fullName>
    </recommendedName>
</protein>
<evidence type="ECO:0008006" key="5">
    <source>
        <dbReference type="Google" id="ProtNLM"/>
    </source>
</evidence>
<name>D8QPN1_SELML</name>
<dbReference type="Gene3D" id="1.25.40.10">
    <property type="entry name" value="Tetratricopeptide repeat domain"/>
    <property type="match status" value="1"/>
</dbReference>
<dbReference type="GO" id="GO:0009451">
    <property type="term" value="P:RNA modification"/>
    <property type="evidence" value="ECO:0007669"/>
    <property type="project" value="InterPro"/>
</dbReference>
<dbReference type="KEGG" id="smo:SELMODRAFT_75659"/>
<feature type="repeat" description="PPR" evidence="2">
    <location>
        <begin position="22"/>
        <end position="56"/>
    </location>
</feature>
<dbReference type="InParanoid" id="D8QPN1"/>
<dbReference type="EMBL" id="GL377565">
    <property type="protein sequence ID" value="EFJ38309.1"/>
    <property type="molecule type" value="Genomic_DNA"/>
</dbReference>
<sequence>MYSKCSSLEAAREIFVSWPCKDVVLWTSLVSSYAENGRGQESLHLFQSMQLDGINPDQVTFIAILSKCAQAGLLHAAHTFFSCIPDHGLVPALDHYVCLADALGRSGWIEQASELLDLMPYEPDAAAWTSLLSACNVHHHTTSSIGGAAALRALSLHPSDGTPYLLLSNLRSQTVTSVVQSHSS</sequence>
<dbReference type="InterPro" id="IPR002885">
    <property type="entry name" value="PPR_rpt"/>
</dbReference>
<dbReference type="Pfam" id="PF01535">
    <property type="entry name" value="PPR"/>
    <property type="match status" value="1"/>
</dbReference>
<dbReference type="Pfam" id="PF13041">
    <property type="entry name" value="PPR_2"/>
    <property type="match status" value="1"/>
</dbReference>
<dbReference type="NCBIfam" id="TIGR00756">
    <property type="entry name" value="PPR"/>
    <property type="match status" value="1"/>
</dbReference>
<dbReference type="Gramene" id="EFJ38309">
    <property type="protein sequence ID" value="EFJ38309"/>
    <property type="gene ID" value="SELMODRAFT_75659"/>
</dbReference>
<dbReference type="HOGENOM" id="CLU_002706_0_0_1"/>
<dbReference type="AlphaFoldDB" id="D8QPN1"/>
<dbReference type="eggNOG" id="KOG4197">
    <property type="taxonomic scope" value="Eukaryota"/>
</dbReference>
<organism evidence="4">
    <name type="scientific">Selaginella moellendorffii</name>
    <name type="common">Spikemoss</name>
    <dbReference type="NCBI Taxonomy" id="88036"/>
    <lineage>
        <taxon>Eukaryota</taxon>
        <taxon>Viridiplantae</taxon>
        <taxon>Streptophyta</taxon>
        <taxon>Embryophyta</taxon>
        <taxon>Tracheophyta</taxon>
        <taxon>Lycopodiopsida</taxon>
        <taxon>Selaginellales</taxon>
        <taxon>Selaginellaceae</taxon>
        <taxon>Selaginella</taxon>
    </lineage>
</organism>
<keyword evidence="4" id="KW-1185">Reference proteome</keyword>
<dbReference type="Proteomes" id="UP000001514">
    <property type="component" value="Unassembled WGS sequence"/>
</dbReference>
<dbReference type="InterPro" id="IPR046960">
    <property type="entry name" value="PPR_At4g14850-like_plant"/>
</dbReference>
<evidence type="ECO:0000256" key="2">
    <source>
        <dbReference type="PROSITE-ProRule" id="PRU00708"/>
    </source>
</evidence>
<evidence type="ECO:0000256" key="1">
    <source>
        <dbReference type="ARBA" id="ARBA00022737"/>
    </source>
</evidence>
<dbReference type="PROSITE" id="PS51375">
    <property type="entry name" value="PPR"/>
    <property type="match status" value="2"/>
</dbReference>
<dbReference type="PANTHER" id="PTHR47926">
    <property type="entry name" value="PENTATRICOPEPTIDE REPEAT-CONTAINING PROTEIN"/>
    <property type="match status" value="1"/>
</dbReference>